<sequence length="198" mass="21290">MDPTIQKLAYLDAAAHILSLSSPPTAAAFQARYDHVANENGMDPPATRAREICCACGHNMLSTSQYTAIPRGKSGKRGTRRSRKEETKDDVPTQDKTIVLECSACLSKTTVGLPAAKRLKTTPGRTIHTTSASMRPIPIPNPSRAASSQPQLSTQNGRAKAKRAKNRNSLHAMLAKSKEEAQSGRGFGFGLMDLMKSA</sequence>
<dbReference type="AlphaFoldDB" id="A0A8H3USK9"/>
<protein>
    <recommendedName>
        <fullName evidence="4">Rnase p rpr2 rpp21 snm1 subunit domain-containing protein</fullName>
    </recommendedName>
</protein>
<feature type="region of interest" description="Disordered" evidence="1">
    <location>
        <begin position="120"/>
        <end position="167"/>
    </location>
</feature>
<gene>
    <name evidence="2" type="ORF">BLS_002549</name>
</gene>
<feature type="compositionally biased region" description="Polar residues" evidence="1">
    <location>
        <begin position="144"/>
        <end position="157"/>
    </location>
</feature>
<evidence type="ECO:0000313" key="2">
    <source>
        <dbReference type="EMBL" id="KAE9975545.1"/>
    </source>
</evidence>
<feature type="compositionally biased region" description="Polar residues" evidence="1">
    <location>
        <begin position="123"/>
        <end position="133"/>
    </location>
</feature>
<organism evidence="2 3">
    <name type="scientific">Venturia inaequalis</name>
    <name type="common">Apple scab fungus</name>
    <dbReference type="NCBI Taxonomy" id="5025"/>
    <lineage>
        <taxon>Eukaryota</taxon>
        <taxon>Fungi</taxon>
        <taxon>Dikarya</taxon>
        <taxon>Ascomycota</taxon>
        <taxon>Pezizomycotina</taxon>
        <taxon>Dothideomycetes</taxon>
        <taxon>Pleosporomycetidae</taxon>
        <taxon>Venturiales</taxon>
        <taxon>Venturiaceae</taxon>
        <taxon>Venturia</taxon>
    </lineage>
</organism>
<proteinExistence type="predicted"/>
<dbReference type="Proteomes" id="UP000433883">
    <property type="component" value="Unassembled WGS sequence"/>
</dbReference>
<dbReference type="EMBL" id="WNWQ01000175">
    <property type="protein sequence ID" value="KAE9975545.1"/>
    <property type="molecule type" value="Genomic_DNA"/>
</dbReference>
<evidence type="ECO:0000256" key="1">
    <source>
        <dbReference type="SAM" id="MobiDB-lite"/>
    </source>
</evidence>
<feature type="region of interest" description="Disordered" evidence="1">
    <location>
        <begin position="67"/>
        <end position="93"/>
    </location>
</feature>
<dbReference type="GO" id="GO:0006396">
    <property type="term" value="P:RNA processing"/>
    <property type="evidence" value="ECO:0007669"/>
    <property type="project" value="InterPro"/>
</dbReference>
<name>A0A8H3USK9_VENIN</name>
<dbReference type="Pfam" id="PF04032">
    <property type="entry name" value="Rpr2"/>
    <property type="match status" value="1"/>
</dbReference>
<comment type="caution">
    <text evidence="2">The sequence shown here is derived from an EMBL/GenBank/DDBJ whole genome shotgun (WGS) entry which is preliminary data.</text>
</comment>
<feature type="compositionally biased region" description="Basic residues" evidence="1">
    <location>
        <begin position="73"/>
        <end position="82"/>
    </location>
</feature>
<feature type="compositionally biased region" description="Basic and acidic residues" evidence="1">
    <location>
        <begin position="83"/>
        <end position="93"/>
    </location>
</feature>
<evidence type="ECO:0000313" key="3">
    <source>
        <dbReference type="Proteomes" id="UP000433883"/>
    </source>
</evidence>
<accession>A0A8H3USK9</accession>
<reference evidence="2 3" key="1">
    <citation type="submission" date="2019-11" db="EMBL/GenBank/DDBJ databases">
        <title>Venturia inaequalis Genome Resource.</title>
        <authorList>
            <person name="Lichtner F.J."/>
        </authorList>
    </citation>
    <scope>NUCLEOTIDE SEQUENCE [LARGE SCALE GENOMIC DNA]</scope>
    <source>
        <strain evidence="2">Bline_iso_100314</strain>
    </source>
</reference>
<evidence type="ECO:0008006" key="4">
    <source>
        <dbReference type="Google" id="ProtNLM"/>
    </source>
</evidence>
<dbReference type="InterPro" id="IPR007175">
    <property type="entry name" value="Rpr2/Snm1/Rpp21"/>
</dbReference>